<dbReference type="STRING" id="354355.SAMN05660816_01165"/>
<dbReference type="AlphaFoldDB" id="A0A1V9ELQ9"/>
<gene>
    <name evidence="3" type="ORF">A4H97_05700</name>
</gene>
<evidence type="ECO:0000313" key="4">
    <source>
        <dbReference type="Proteomes" id="UP000192610"/>
    </source>
</evidence>
<dbReference type="SUPFAM" id="SSF55681">
    <property type="entry name" value="Class II aaRS and biotin synthetases"/>
    <property type="match status" value="1"/>
</dbReference>
<evidence type="ECO:0000313" key="3">
    <source>
        <dbReference type="EMBL" id="OQP47011.1"/>
    </source>
</evidence>
<dbReference type="Proteomes" id="UP000192610">
    <property type="component" value="Unassembled WGS sequence"/>
</dbReference>
<dbReference type="OrthoDB" id="9807064at2"/>
<dbReference type="InterPro" id="IPR004408">
    <property type="entry name" value="Biotin_CoA_COase_ligase"/>
</dbReference>
<dbReference type="CDD" id="cd16442">
    <property type="entry name" value="BPL"/>
    <property type="match status" value="1"/>
</dbReference>
<dbReference type="PROSITE" id="PS51733">
    <property type="entry name" value="BPL_LPL_CATALYTIC"/>
    <property type="match status" value="1"/>
</dbReference>
<dbReference type="InterPro" id="IPR045864">
    <property type="entry name" value="aa-tRNA-synth_II/BPL/LPL"/>
</dbReference>
<dbReference type="EMBL" id="LVXG01000023">
    <property type="protein sequence ID" value="OQP47011.1"/>
    <property type="molecule type" value="Genomic_DNA"/>
</dbReference>
<dbReference type="NCBIfam" id="TIGR00121">
    <property type="entry name" value="birA_ligase"/>
    <property type="match status" value="1"/>
</dbReference>
<evidence type="ECO:0000259" key="2">
    <source>
        <dbReference type="PROSITE" id="PS51733"/>
    </source>
</evidence>
<dbReference type="Gene3D" id="3.30.930.10">
    <property type="entry name" value="Bira Bifunctional Protein, Domain 2"/>
    <property type="match status" value="1"/>
</dbReference>
<evidence type="ECO:0000256" key="1">
    <source>
        <dbReference type="ARBA" id="ARBA00022598"/>
    </source>
</evidence>
<proteinExistence type="predicted"/>
<dbReference type="GO" id="GO:0004077">
    <property type="term" value="F:biotin--[biotin carboxyl-carrier protein] ligase activity"/>
    <property type="evidence" value="ECO:0007669"/>
    <property type="project" value="InterPro"/>
</dbReference>
<organism evidence="3 4">
    <name type="scientific">Niastella yeongjuensis</name>
    <dbReference type="NCBI Taxonomy" id="354355"/>
    <lineage>
        <taxon>Bacteria</taxon>
        <taxon>Pseudomonadati</taxon>
        <taxon>Bacteroidota</taxon>
        <taxon>Chitinophagia</taxon>
        <taxon>Chitinophagales</taxon>
        <taxon>Chitinophagaceae</taxon>
        <taxon>Niastella</taxon>
    </lineage>
</organism>
<dbReference type="GO" id="GO:0005737">
    <property type="term" value="C:cytoplasm"/>
    <property type="evidence" value="ECO:0007669"/>
    <property type="project" value="TreeGrafter"/>
</dbReference>
<reference evidence="4" key="1">
    <citation type="submission" date="2016-04" db="EMBL/GenBank/DDBJ databases">
        <authorList>
            <person name="Chen L."/>
            <person name="Zhuang W."/>
            <person name="Wang G."/>
        </authorList>
    </citation>
    <scope>NUCLEOTIDE SEQUENCE [LARGE SCALE GENOMIC DNA]</scope>
    <source>
        <strain evidence="4">17621</strain>
    </source>
</reference>
<comment type="caution">
    <text evidence="3">The sequence shown here is derived from an EMBL/GenBank/DDBJ whole genome shotgun (WGS) entry which is preliminary data.</text>
</comment>
<keyword evidence="1 3" id="KW-0436">Ligase</keyword>
<dbReference type="PANTHER" id="PTHR12835">
    <property type="entry name" value="BIOTIN PROTEIN LIGASE"/>
    <property type="match status" value="1"/>
</dbReference>
<name>A0A1V9ELQ9_9BACT</name>
<dbReference type="Pfam" id="PF03099">
    <property type="entry name" value="BPL_LplA_LipB"/>
    <property type="match status" value="1"/>
</dbReference>
<accession>A0A1V9ELQ9</accession>
<dbReference type="PANTHER" id="PTHR12835:SF5">
    <property type="entry name" value="BIOTIN--PROTEIN LIGASE"/>
    <property type="match status" value="1"/>
</dbReference>
<keyword evidence="4" id="KW-1185">Reference proteome</keyword>
<sequence>MRQIQAGLATHGTTWFALEQTAGKGQRGKSWLTTPNQNIMLSAVIVPGLLPSRQFWLSATVALACYDFYKKYAGDETAIKWPNDVYWRDRKAGGILIENVFRGTDWLFAVAGIGININQVVFDPSLPNPVSLKQITGKDFDAAALGQELCQSLEHRYRQLQAGGIETIMWEYQQVLFKLHQPVTLKKGAALFETTIMGVSDNGQLLTKDVMERAFDFGEVELILK</sequence>
<feature type="domain" description="BPL/LPL catalytic" evidence="2">
    <location>
        <begin position="1"/>
        <end position="161"/>
    </location>
</feature>
<protein>
    <submittedName>
        <fullName evidence="3">Biotin--[acetyl-CoA-carboxylase] ligase</fullName>
    </submittedName>
</protein>
<dbReference type="InterPro" id="IPR004143">
    <property type="entry name" value="BPL_LPL_catalytic"/>
</dbReference>